<organism evidence="5 6">
    <name type="scientific">Absidia repens</name>
    <dbReference type="NCBI Taxonomy" id="90262"/>
    <lineage>
        <taxon>Eukaryota</taxon>
        <taxon>Fungi</taxon>
        <taxon>Fungi incertae sedis</taxon>
        <taxon>Mucoromycota</taxon>
        <taxon>Mucoromycotina</taxon>
        <taxon>Mucoromycetes</taxon>
        <taxon>Mucorales</taxon>
        <taxon>Cunninghamellaceae</taxon>
        <taxon>Absidia</taxon>
    </lineage>
</organism>
<evidence type="ECO:0000313" key="5">
    <source>
        <dbReference type="EMBL" id="ORZ18664.1"/>
    </source>
</evidence>
<comment type="caution">
    <text evidence="5">The sequence shown here is derived from an EMBL/GenBank/DDBJ whole genome shotgun (WGS) entry which is preliminary data.</text>
</comment>
<dbReference type="AlphaFoldDB" id="A0A1X2IN28"/>
<dbReference type="Proteomes" id="UP000193560">
    <property type="component" value="Unassembled WGS sequence"/>
</dbReference>
<feature type="domain" description="Chromo shadow" evidence="4">
    <location>
        <begin position="163"/>
        <end position="204"/>
    </location>
</feature>
<evidence type="ECO:0000256" key="1">
    <source>
        <dbReference type="ARBA" id="ARBA00004123"/>
    </source>
</evidence>
<dbReference type="GO" id="GO:0005634">
    <property type="term" value="C:nucleus"/>
    <property type="evidence" value="ECO:0007669"/>
    <property type="project" value="UniProtKB-SubCell"/>
</dbReference>
<accession>A0A1X2IN28</accession>
<dbReference type="STRING" id="90262.A0A1X2IN28"/>
<dbReference type="EMBL" id="MCGE01000008">
    <property type="protein sequence ID" value="ORZ18664.1"/>
    <property type="molecule type" value="Genomic_DNA"/>
</dbReference>
<evidence type="ECO:0000313" key="6">
    <source>
        <dbReference type="Proteomes" id="UP000193560"/>
    </source>
</evidence>
<dbReference type="InterPro" id="IPR016197">
    <property type="entry name" value="Chromo-like_dom_sf"/>
</dbReference>
<sequence length="206" mass="23564">MDSDDGMNADSYVPSKLDKHITHNSSNLYDDEADDFNDDDYDGSANRKQATRFDTDLFGKLYEPESPDTPTNSNSSNKKHATSSSKPTPTTTIPMPTTTTTAIGIEPYVRFAKENGITRRSIATNYKNTGFELAYSRDIVPVTRKFDWAKEDFTIQNILPLKNNRSQLLAYLVWPNEIKTVHIIQELHDKCSKKLCRYYESRIKYT</sequence>
<reference evidence="5 6" key="1">
    <citation type="submission" date="2016-07" db="EMBL/GenBank/DDBJ databases">
        <title>Pervasive Adenine N6-methylation of Active Genes in Fungi.</title>
        <authorList>
            <consortium name="DOE Joint Genome Institute"/>
            <person name="Mondo S.J."/>
            <person name="Dannebaum R.O."/>
            <person name="Kuo R.C."/>
            <person name="Labutti K."/>
            <person name="Haridas S."/>
            <person name="Kuo A."/>
            <person name="Salamov A."/>
            <person name="Ahrendt S.R."/>
            <person name="Lipzen A."/>
            <person name="Sullivan W."/>
            <person name="Andreopoulos W.B."/>
            <person name="Clum A."/>
            <person name="Lindquist E."/>
            <person name="Daum C."/>
            <person name="Ramamoorthy G.K."/>
            <person name="Gryganskyi A."/>
            <person name="Culley D."/>
            <person name="Magnuson J.K."/>
            <person name="James T.Y."/>
            <person name="O'Malley M.A."/>
            <person name="Stajich J.E."/>
            <person name="Spatafora J.W."/>
            <person name="Visel A."/>
            <person name="Grigoriev I.V."/>
        </authorList>
    </citation>
    <scope>NUCLEOTIDE SEQUENCE [LARGE SCALE GENOMIC DNA]</scope>
    <source>
        <strain evidence="5 6">NRRL 1336</strain>
    </source>
</reference>
<comment type="subcellular location">
    <subcellularLocation>
        <location evidence="1">Nucleus</location>
    </subcellularLocation>
</comment>
<proteinExistence type="predicted"/>
<gene>
    <name evidence="5" type="ORF">BCR42DRAFT_230846</name>
</gene>
<keyword evidence="2" id="KW-0539">Nucleus</keyword>
<name>A0A1X2IN28_9FUNG</name>
<keyword evidence="6" id="KW-1185">Reference proteome</keyword>
<dbReference type="SUPFAM" id="SSF54160">
    <property type="entry name" value="Chromo domain-like"/>
    <property type="match status" value="1"/>
</dbReference>
<evidence type="ECO:0000256" key="3">
    <source>
        <dbReference type="SAM" id="MobiDB-lite"/>
    </source>
</evidence>
<feature type="compositionally biased region" description="Low complexity" evidence="3">
    <location>
        <begin position="72"/>
        <end position="99"/>
    </location>
</feature>
<evidence type="ECO:0000256" key="2">
    <source>
        <dbReference type="ARBA" id="ARBA00023242"/>
    </source>
</evidence>
<feature type="compositionally biased region" description="Acidic residues" evidence="3">
    <location>
        <begin position="29"/>
        <end position="42"/>
    </location>
</feature>
<dbReference type="Pfam" id="PF01393">
    <property type="entry name" value="Chromo_shadow"/>
    <property type="match status" value="1"/>
</dbReference>
<dbReference type="OrthoDB" id="433924at2759"/>
<feature type="region of interest" description="Disordered" evidence="3">
    <location>
        <begin position="1"/>
        <end position="99"/>
    </location>
</feature>
<evidence type="ECO:0000259" key="4">
    <source>
        <dbReference type="Pfam" id="PF01393"/>
    </source>
</evidence>
<dbReference type="InterPro" id="IPR008251">
    <property type="entry name" value="Chromo_shadow_dom"/>
</dbReference>
<dbReference type="Gene3D" id="2.40.50.40">
    <property type="match status" value="1"/>
</dbReference>
<protein>
    <recommendedName>
        <fullName evidence="4">Chromo shadow domain-containing protein</fullName>
    </recommendedName>
</protein>